<dbReference type="HOGENOM" id="CLU_483136_0_0_1"/>
<dbReference type="EMBL" id="BN001303">
    <property type="protein sequence ID" value="CBF76753.1"/>
    <property type="molecule type" value="Genomic_DNA"/>
</dbReference>
<evidence type="ECO:0000313" key="4">
    <source>
        <dbReference type="Proteomes" id="UP000000560"/>
    </source>
</evidence>
<organism evidence="3 4">
    <name type="scientific">Emericella nidulans (strain FGSC A4 / ATCC 38163 / CBS 112.46 / NRRL 194 / M139)</name>
    <name type="common">Aspergillus nidulans</name>
    <dbReference type="NCBI Taxonomy" id="227321"/>
    <lineage>
        <taxon>Eukaryota</taxon>
        <taxon>Fungi</taxon>
        <taxon>Dikarya</taxon>
        <taxon>Ascomycota</taxon>
        <taxon>Pezizomycotina</taxon>
        <taxon>Eurotiomycetes</taxon>
        <taxon>Eurotiomycetidae</taxon>
        <taxon>Eurotiales</taxon>
        <taxon>Aspergillaceae</taxon>
        <taxon>Aspergillus</taxon>
        <taxon>Aspergillus subgen. Nidulantes</taxon>
    </lineage>
</organism>
<dbReference type="VEuPathDB" id="FungiDB:AN4801"/>
<feature type="region of interest" description="Disordered" evidence="1">
    <location>
        <begin position="247"/>
        <end position="284"/>
    </location>
</feature>
<sequence>MDQEIPQTNENFDFNVSVFGYDGAVHGDLEAFIPRIIGPGTDFTSSVGLANGYYEPPSIFYRPNEPVQTYLGPSSGQFWPSGVHAPADNVSIAHSPELRGVQDRLQEALSLVNELISPHQGREQNANDEDKRFRCILCPQPLFCKNKGTFTRHITTTHYPSKRYFCHICNQDSNPTSFLRKDKHLLHMRQHGQPRMSREAMEEVTEHLPPPENCAITECEQPIRTWEDFINCLCRHCAIPDDWDHDNGSDGDDGDDDDNNGDGGNGGGNRYFPQSGNGNYGNTSNGGPYGHYNYDQFGDLSGRSGINPHQYRGVANGGSSKQGGSQVLDLKDVPTGPGRAGVAQSKSTFTDLKDSQPHTKNPSALLFGNDSLCPETFRVEVSLRLGDSTRKTCSDLGMKEPQEKSSFGKQVVSISVNNEVSRELQRLRYFETCILENQKQGSLLTYVHETFVVSQHGYFEHVIESSMQTTRRASPKKRAHLRVRVKAIAGVLALRAAVTKAPLATDNAEVEDGWELGIPYPAQDDVFKVLAWLVQVLVFFLRMPPNPRIYVMLACGTLEAPRPH</sequence>
<accession>C8VAL6</accession>
<dbReference type="InParanoid" id="Q5B3S9"/>
<gene>
    <name evidence="3" type="ORF">ANIA_04801</name>
</gene>
<feature type="compositionally biased region" description="Acidic residues" evidence="1">
    <location>
        <begin position="247"/>
        <end position="260"/>
    </location>
</feature>
<reference evidence="4" key="2">
    <citation type="journal article" date="2009" name="Fungal Genet. Biol.">
        <title>The 2008 update of the Aspergillus nidulans genome annotation: a community effort.</title>
        <authorList>
            <person name="Wortman J.R."/>
            <person name="Gilsenan J.M."/>
            <person name="Joardar V."/>
            <person name="Deegan J."/>
            <person name="Clutterbuck J."/>
            <person name="Andersen M.R."/>
            <person name="Archer D."/>
            <person name="Bencina M."/>
            <person name="Braus G."/>
            <person name="Coutinho P."/>
            <person name="von Dohren H."/>
            <person name="Doonan J."/>
            <person name="Driessen A.J."/>
            <person name="Durek P."/>
            <person name="Espeso E."/>
            <person name="Fekete E."/>
            <person name="Flipphi M."/>
            <person name="Estrada C.G."/>
            <person name="Geysens S."/>
            <person name="Goldman G."/>
            <person name="de Groot P.W."/>
            <person name="Hansen K."/>
            <person name="Harris S.D."/>
            <person name="Heinekamp T."/>
            <person name="Helmstaedt K."/>
            <person name="Henrissat B."/>
            <person name="Hofmann G."/>
            <person name="Homan T."/>
            <person name="Horio T."/>
            <person name="Horiuchi H."/>
            <person name="James S."/>
            <person name="Jones M."/>
            <person name="Karaffa L."/>
            <person name="Karanyi Z."/>
            <person name="Kato M."/>
            <person name="Keller N."/>
            <person name="Kelly D.E."/>
            <person name="Kiel J.A."/>
            <person name="Kim J.M."/>
            <person name="van der Klei I.J."/>
            <person name="Klis F.M."/>
            <person name="Kovalchuk A."/>
            <person name="Krasevec N."/>
            <person name="Kubicek C.P."/>
            <person name="Liu B."/>
            <person name="Maccabe A."/>
            <person name="Meyer V."/>
            <person name="Mirabito P."/>
            <person name="Miskei M."/>
            <person name="Mos M."/>
            <person name="Mullins J."/>
            <person name="Nelson D.R."/>
            <person name="Nielsen J."/>
            <person name="Oakley B.R."/>
            <person name="Osmani S.A."/>
            <person name="Pakula T."/>
            <person name="Paszewski A."/>
            <person name="Paulsen I."/>
            <person name="Pilsyk S."/>
            <person name="Pocsi I."/>
            <person name="Punt P.J."/>
            <person name="Ram A.F."/>
            <person name="Ren Q."/>
            <person name="Robellet X."/>
            <person name="Robson G."/>
            <person name="Seiboth B."/>
            <person name="van Solingen P."/>
            <person name="Specht T."/>
            <person name="Sun J."/>
            <person name="Taheri-Talesh N."/>
            <person name="Takeshita N."/>
            <person name="Ussery D."/>
            <person name="vanKuyk P.A."/>
            <person name="Visser H."/>
            <person name="van de Vondervoort P.J."/>
            <person name="de Vries R.P."/>
            <person name="Walton J."/>
            <person name="Xiang X."/>
            <person name="Xiong Y."/>
            <person name="Zeng A.P."/>
            <person name="Brandt B.W."/>
            <person name="Cornell M.J."/>
            <person name="van den Hondel C.A."/>
            <person name="Visser J."/>
            <person name="Oliver S.G."/>
            <person name="Turner G."/>
        </authorList>
    </citation>
    <scope>GENOME REANNOTATION</scope>
    <source>
        <strain evidence="4">FGSC A4 / ATCC 38163 / CBS 112.46 / NRRL 194 / M139</strain>
    </source>
</reference>
<dbReference type="AlphaFoldDB" id="Q5B3S9"/>
<dbReference type="GeneID" id="2872598"/>
<feature type="region of interest" description="Disordered" evidence="1">
    <location>
        <begin position="300"/>
        <end position="360"/>
    </location>
</feature>
<dbReference type="InterPro" id="IPR013087">
    <property type="entry name" value="Znf_C2H2_type"/>
</dbReference>
<feature type="domain" description="C2H2-type" evidence="2">
    <location>
        <begin position="133"/>
        <end position="158"/>
    </location>
</feature>
<feature type="compositionally biased region" description="Low complexity" evidence="1">
    <location>
        <begin position="275"/>
        <end position="284"/>
    </location>
</feature>
<dbReference type="KEGG" id="ani:ANIA_04801"/>
<dbReference type="RefSeq" id="XP_662405.1">
    <property type="nucleotide sequence ID" value="XM_657313.2"/>
</dbReference>
<name>Q5B3S9_EMENI</name>
<evidence type="ECO:0000313" key="3">
    <source>
        <dbReference type="EMBL" id="CBF76753.1"/>
    </source>
</evidence>
<dbReference type="OrthoDB" id="4511098at2759"/>
<dbReference type="Proteomes" id="UP000000560">
    <property type="component" value="Chromosome III"/>
</dbReference>
<feature type="domain" description="C2H2-type" evidence="2">
    <location>
        <begin position="164"/>
        <end position="191"/>
    </location>
</feature>
<protein>
    <submittedName>
        <fullName evidence="3">C2H2 zinc finger domain protein, putative (AFU_orthologue AFUA_3G06940)</fullName>
    </submittedName>
</protein>
<evidence type="ECO:0000256" key="1">
    <source>
        <dbReference type="SAM" id="MobiDB-lite"/>
    </source>
</evidence>
<keyword evidence="4" id="KW-1185">Reference proteome</keyword>
<proteinExistence type="predicted"/>
<reference evidence="4" key="1">
    <citation type="journal article" date="2005" name="Nature">
        <title>Sequencing of Aspergillus nidulans and comparative analysis with A. fumigatus and A. oryzae.</title>
        <authorList>
            <person name="Galagan J.E."/>
            <person name="Calvo S.E."/>
            <person name="Cuomo C."/>
            <person name="Ma L.J."/>
            <person name="Wortman J.R."/>
            <person name="Batzoglou S."/>
            <person name="Lee S.I."/>
            <person name="Basturkmen M."/>
            <person name="Spevak C.C."/>
            <person name="Clutterbuck J."/>
            <person name="Kapitonov V."/>
            <person name="Jurka J."/>
            <person name="Scazzocchio C."/>
            <person name="Farman M."/>
            <person name="Butler J."/>
            <person name="Purcell S."/>
            <person name="Harris S."/>
            <person name="Braus G.H."/>
            <person name="Draht O."/>
            <person name="Busch S."/>
            <person name="D'Enfert C."/>
            <person name="Bouchier C."/>
            <person name="Goldman G.H."/>
            <person name="Bell-Pedersen D."/>
            <person name="Griffiths-Jones S."/>
            <person name="Doonan J.H."/>
            <person name="Yu J."/>
            <person name="Vienken K."/>
            <person name="Pain A."/>
            <person name="Freitag M."/>
            <person name="Selker E.U."/>
            <person name="Archer D.B."/>
            <person name="Penalva M.A."/>
            <person name="Oakley B.R."/>
            <person name="Momany M."/>
            <person name="Tanaka T."/>
            <person name="Kumagai T."/>
            <person name="Asai K."/>
            <person name="Machida M."/>
            <person name="Nierman W.C."/>
            <person name="Denning D.W."/>
            <person name="Caddick M."/>
            <person name="Hynes M."/>
            <person name="Paoletti M."/>
            <person name="Fischer R."/>
            <person name="Miller B."/>
            <person name="Dyer P."/>
            <person name="Sachs M.S."/>
            <person name="Osmani S.A."/>
            <person name="Birren B.W."/>
        </authorList>
    </citation>
    <scope>NUCLEOTIDE SEQUENCE [LARGE SCALE GENOMIC DNA]</scope>
    <source>
        <strain evidence="4">FGSC A4 / ATCC 38163 / CBS 112.46 / NRRL 194 / M139</strain>
    </source>
</reference>
<dbReference type="SMART" id="SM00355">
    <property type="entry name" value="ZnF_C2H2"/>
    <property type="match status" value="2"/>
</dbReference>
<evidence type="ECO:0000259" key="2">
    <source>
        <dbReference type="SMART" id="SM00355"/>
    </source>
</evidence>
<accession>Q5B3S9</accession>